<gene>
    <name evidence="3" type="ORF">LZ24_00830</name>
</gene>
<organism evidence="3 4">
    <name type="scientific">Desulfobotulus alkaliphilus</name>
    <dbReference type="NCBI Taxonomy" id="622671"/>
    <lineage>
        <taxon>Bacteria</taxon>
        <taxon>Pseudomonadati</taxon>
        <taxon>Thermodesulfobacteriota</taxon>
        <taxon>Desulfobacteria</taxon>
        <taxon>Desulfobacterales</taxon>
        <taxon>Desulfobacteraceae</taxon>
        <taxon>Desulfobotulus</taxon>
    </lineage>
</organism>
<dbReference type="Proteomes" id="UP000318307">
    <property type="component" value="Unassembled WGS sequence"/>
</dbReference>
<dbReference type="PANTHER" id="PTHR35812:SF1">
    <property type="entry name" value="LIPOPROTEIN"/>
    <property type="match status" value="1"/>
</dbReference>
<name>A0A562S2K9_9BACT</name>
<dbReference type="Pfam" id="PF07603">
    <property type="entry name" value="Lcl_C"/>
    <property type="match status" value="1"/>
</dbReference>
<protein>
    <submittedName>
        <fullName evidence="3">Uncharacterized protein DUF1566</fullName>
    </submittedName>
</protein>
<keyword evidence="1" id="KW-0732">Signal</keyword>
<proteinExistence type="predicted"/>
<accession>A0A562S2K9</accession>
<comment type="caution">
    <text evidence="3">The sequence shown here is derived from an EMBL/GenBank/DDBJ whole genome shotgun (WGS) entry which is preliminary data.</text>
</comment>
<evidence type="ECO:0000256" key="1">
    <source>
        <dbReference type="SAM" id="SignalP"/>
    </source>
</evidence>
<evidence type="ECO:0000313" key="4">
    <source>
        <dbReference type="Proteomes" id="UP000318307"/>
    </source>
</evidence>
<dbReference type="AlphaFoldDB" id="A0A562S2K9"/>
<dbReference type="InterPro" id="IPR011460">
    <property type="entry name" value="Lcl_C"/>
</dbReference>
<sequence length="183" mass="20075">MKPCYLFIYLSLIATLLFSSSLVAETVCSGSENTAIISTTPTVDFDIHLNGTVTHKPTGLMWMRCSLGQVWDGSTCMGDASRYSWQGALQETQDFNAAGGFAGHTDWRLPNINEMESIVERRCYEPAIHGDVFPQSGLSSPSFWSSSPFAVSNNSAWSLYFSSGGVTYFSKLNRSQVRLVRGG</sequence>
<feature type="chain" id="PRO_5021703716" evidence="1">
    <location>
        <begin position="25"/>
        <end position="183"/>
    </location>
</feature>
<dbReference type="PANTHER" id="PTHR35812">
    <property type="entry name" value="LIPOPROTEIN"/>
    <property type="match status" value="1"/>
</dbReference>
<keyword evidence="4" id="KW-1185">Reference proteome</keyword>
<feature type="signal peptide" evidence="1">
    <location>
        <begin position="1"/>
        <end position="24"/>
    </location>
</feature>
<feature type="domain" description="Lcl C-terminal" evidence="2">
    <location>
        <begin position="51"/>
        <end position="181"/>
    </location>
</feature>
<dbReference type="OrthoDB" id="9793251at2"/>
<evidence type="ECO:0000259" key="2">
    <source>
        <dbReference type="Pfam" id="PF07603"/>
    </source>
</evidence>
<reference evidence="3 4" key="1">
    <citation type="submission" date="2019-07" db="EMBL/GenBank/DDBJ databases">
        <title>Genome sequencing of 100 strains of the haloalkaliphilic chemolithoautotrophic sulfur-oxidizing bacterium Thioalkalivibrio.</title>
        <authorList>
            <person name="Muyzer G."/>
        </authorList>
    </citation>
    <scope>NUCLEOTIDE SEQUENCE [LARGE SCALE GENOMIC DNA]</scope>
    <source>
        <strain evidence="3 4">ASO4-4</strain>
    </source>
</reference>
<evidence type="ECO:0000313" key="3">
    <source>
        <dbReference type="EMBL" id="TWI75378.1"/>
    </source>
</evidence>
<dbReference type="EMBL" id="VLLC01000004">
    <property type="protein sequence ID" value="TWI75378.1"/>
    <property type="molecule type" value="Genomic_DNA"/>
</dbReference>
<dbReference type="RefSeq" id="WP_144682616.1">
    <property type="nucleotide sequence ID" value="NZ_VLLC01000004.1"/>
</dbReference>